<feature type="transmembrane region" description="Helical" evidence="1">
    <location>
        <begin position="104"/>
        <end position="125"/>
    </location>
</feature>
<evidence type="ECO:0000313" key="3">
    <source>
        <dbReference type="Proteomes" id="UP000198875"/>
    </source>
</evidence>
<sequence length="356" mass="37800">MECRGAPPVRGVPRHDAWYADMASEPIVDRRLDLRDRLLMEAVAVIYMMLAAQCHGRHYLLFPGLAALSYDVLTRPWGKWASQPGRLIATPVLAAAFGTLVTRLLPFGVPAILLVVSACLLLLLLTKSNIAPAVAAGVLPLFLGITSWVYAASVAISLVALTLILLPWQRRCRRKYHHGADGSTTSIDDILETAPTGSAWVLPYFAFVTAMALGATVWTASGWRLLLFPPLIVIAYEMFAHPTTCPWAGKPLALPAACALTATAGWAAVRLCGSGAIAAASAMVAGVIVLRLFNLRLPPALAVGLLPLVIKSPGVQYPISVAVGAGALTLAFGMYQRWVIGPGRVGPDVPTTLRSA</sequence>
<protein>
    <submittedName>
        <fullName evidence="2">Uncharacterized protein</fullName>
    </submittedName>
</protein>
<proteinExistence type="predicted"/>
<organism evidence="2 3">
    <name type="scientific">Mycobacterium bohemicum DSM 44277</name>
    <dbReference type="NCBI Taxonomy" id="1236609"/>
    <lineage>
        <taxon>Bacteria</taxon>
        <taxon>Bacillati</taxon>
        <taxon>Actinomycetota</taxon>
        <taxon>Actinomycetes</taxon>
        <taxon>Mycobacteriales</taxon>
        <taxon>Mycobacteriaceae</taxon>
        <taxon>Mycobacterium</taxon>
    </lineage>
</organism>
<evidence type="ECO:0000256" key="1">
    <source>
        <dbReference type="SAM" id="Phobius"/>
    </source>
</evidence>
<feature type="transmembrane region" description="Helical" evidence="1">
    <location>
        <begin position="315"/>
        <end position="335"/>
    </location>
</feature>
<feature type="transmembrane region" description="Helical" evidence="1">
    <location>
        <begin position="145"/>
        <end position="166"/>
    </location>
</feature>
<dbReference type="AlphaFoldDB" id="A0A0U0W5X9"/>
<feature type="transmembrane region" description="Helical" evidence="1">
    <location>
        <begin position="276"/>
        <end position="295"/>
    </location>
</feature>
<gene>
    <name evidence="2" type="ORF">BN971_01543</name>
</gene>
<keyword evidence="1" id="KW-0472">Membrane</keyword>
<keyword evidence="1" id="KW-0812">Transmembrane</keyword>
<dbReference type="EMBL" id="CSTD01000001">
    <property type="protein sequence ID" value="CPR09487.1"/>
    <property type="molecule type" value="Genomic_DNA"/>
</dbReference>
<reference evidence="2 3" key="1">
    <citation type="submission" date="2015-03" db="EMBL/GenBank/DDBJ databases">
        <authorList>
            <person name="Murphy D."/>
        </authorList>
    </citation>
    <scope>NUCLEOTIDE SEQUENCE [LARGE SCALE GENOMIC DNA]</scope>
    <source>
        <strain evidence="2 3">DSM 44277</strain>
    </source>
</reference>
<feature type="transmembrane region" description="Helical" evidence="1">
    <location>
        <begin position="252"/>
        <end position="269"/>
    </location>
</feature>
<evidence type="ECO:0000313" key="2">
    <source>
        <dbReference type="EMBL" id="CPR09487.1"/>
    </source>
</evidence>
<dbReference type="Proteomes" id="UP000198875">
    <property type="component" value="Unassembled WGS sequence"/>
</dbReference>
<name>A0A0U0W5X9_MYCBE</name>
<keyword evidence="1" id="KW-1133">Transmembrane helix</keyword>
<feature type="transmembrane region" description="Helical" evidence="1">
    <location>
        <begin position="201"/>
        <end position="221"/>
    </location>
</feature>
<accession>A0A0U0W5X9</accession>